<dbReference type="Proteomes" id="UP000824469">
    <property type="component" value="Unassembled WGS sequence"/>
</dbReference>
<dbReference type="AlphaFoldDB" id="A0AA38FC57"/>
<sequence>AALGTVGTSGCEPAEKPPGGPGSKGTSKPKRRGRRERANWPKAKEKLTNCCAKQVETSGPKEREGREKAKRLQRGTRKPISG</sequence>
<reference evidence="2 3" key="1">
    <citation type="journal article" date="2021" name="Nat. Plants">
        <title>The Taxus genome provides insights into paclitaxel biosynthesis.</title>
        <authorList>
            <person name="Xiong X."/>
            <person name="Gou J."/>
            <person name="Liao Q."/>
            <person name="Li Y."/>
            <person name="Zhou Q."/>
            <person name="Bi G."/>
            <person name="Li C."/>
            <person name="Du R."/>
            <person name="Wang X."/>
            <person name="Sun T."/>
            <person name="Guo L."/>
            <person name="Liang H."/>
            <person name="Lu P."/>
            <person name="Wu Y."/>
            <person name="Zhang Z."/>
            <person name="Ro D.K."/>
            <person name="Shang Y."/>
            <person name="Huang S."/>
            <person name="Yan J."/>
        </authorList>
    </citation>
    <scope>NUCLEOTIDE SEQUENCE [LARGE SCALE GENOMIC DNA]</scope>
    <source>
        <strain evidence="2">Ta-2019</strain>
    </source>
</reference>
<feature type="non-terminal residue" evidence="2">
    <location>
        <position position="1"/>
    </location>
</feature>
<feature type="region of interest" description="Disordered" evidence="1">
    <location>
        <begin position="1"/>
        <end position="82"/>
    </location>
</feature>
<keyword evidence="3" id="KW-1185">Reference proteome</keyword>
<evidence type="ECO:0000313" key="2">
    <source>
        <dbReference type="EMBL" id="KAH9296021.1"/>
    </source>
</evidence>
<evidence type="ECO:0000256" key="1">
    <source>
        <dbReference type="SAM" id="MobiDB-lite"/>
    </source>
</evidence>
<accession>A0AA38FC57</accession>
<feature type="non-terminal residue" evidence="2">
    <location>
        <position position="82"/>
    </location>
</feature>
<name>A0AA38FC57_TAXCH</name>
<organism evidence="2 3">
    <name type="scientific">Taxus chinensis</name>
    <name type="common">Chinese yew</name>
    <name type="synonym">Taxus wallichiana var. chinensis</name>
    <dbReference type="NCBI Taxonomy" id="29808"/>
    <lineage>
        <taxon>Eukaryota</taxon>
        <taxon>Viridiplantae</taxon>
        <taxon>Streptophyta</taxon>
        <taxon>Embryophyta</taxon>
        <taxon>Tracheophyta</taxon>
        <taxon>Spermatophyta</taxon>
        <taxon>Pinopsida</taxon>
        <taxon>Pinidae</taxon>
        <taxon>Conifers II</taxon>
        <taxon>Cupressales</taxon>
        <taxon>Taxaceae</taxon>
        <taxon>Taxus</taxon>
    </lineage>
</organism>
<feature type="compositionally biased region" description="Basic and acidic residues" evidence="1">
    <location>
        <begin position="36"/>
        <end position="47"/>
    </location>
</feature>
<comment type="caution">
    <text evidence="2">The sequence shown here is derived from an EMBL/GenBank/DDBJ whole genome shotgun (WGS) entry which is preliminary data.</text>
</comment>
<protein>
    <submittedName>
        <fullName evidence="2">Uncharacterized protein</fullName>
    </submittedName>
</protein>
<proteinExistence type="predicted"/>
<gene>
    <name evidence="2" type="ORF">KI387_039609</name>
</gene>
<dbReference type="EMBL" id="JAHRHJ020000011">
    <property type="protein sequence ID" value="KAH9296021.1"/>
    <property type="molecule type" value="Genomic_DNA"/>
</dbReference>
<evidence type="ECO:0000313" key="3">
    <source>
        <dbReference type="Proteomes" id="UP000824469"/>
    </source>
</evidence>
<feature type="compositionally biased region" description="Basic residues" evidence="1">
    <location>
        <begin position="68"/>
        <end position="82"/>
    </location>
</feature>